<dbReference type="PANTHER" id="PTHR43581:SF2">
    <property type="entry name" value="EXCINUCLEASE ATPASE SUBUNIT"/>
    <property type="match status" value="1"/>
</dbReference>
<organism evidence="2 3">
    <name type="scientific">Flavobacterium arundinis</name>
    <dbReference type="NCBI Taxonomy" id="3139143"/>
    <lineage>
        <taxon>Bacteria</taxon>
        <taxon>Pseudomonadati</taxon>
        <taxon>Bacteroidota</taxon>
        <taxon>Flavobacteriia</taxon>
        <taxon>Flavobacteriales</taxon>
        <taxon>Flavobacteriaceae</taxon>
        <taxon>Flavobacterium</taxon>
    </lineage>
</organism>
<evidence type="ECO:0000313" key="3">
    <source>
        <dbReference type="Proteomes" id="UP001464555"/>
    </source>
</evidence>
<dbReference type="Gene3D" id="3.40.50.300">
    <property type="entry name" value="P-loop containing nucleotide triphosphate hydrolases"/>
    <property type="match status" value="1"/>
</dbReference>
<keyword evidence="3" id="KW-1185">Reference proteome</keyword>
<dbReference type="SUPFAM" id="SSF52540">
    <property type="entry name" value="P-loop containing nucleoside triphosphate hydrolases"/>
    <property type="match status" value="1"/>
</dbReference>
<dbReference type="InterPro" id="IPR051396">
    <property type="entry name" value="Bact_Antivir_Def_Nuclease"/>
</dbReference>
<dbReference type="InterPro" id="IPR041685">
    <property type="entry name" value="AAA_GajA/Old/RecF-like"/>
</dbReference>
<comment type="caution">
    <text evidence="2">The sequence shown here is derived from an EMBL/GenBank/DDBJ whole genome shotgun (WGS) entry which is preliminary data.</text>
</comment>
<dbReference type="InterPro" id="IPR027417">
    <property type="entry name" value="P-loop_NTPase"/>
</dbReference>
<dbReference type="RefSeq" id="WP_341697461.1">
    <property type="nucleotide sequence ID" value="NZ_JBBYHR010000007.1"/>
</dbReference>
<dbReference type="Proteomes" id="UP001464555">
    <property type="component" value="Unassembled WGS sequence"/>
</dbReference>
<sequence length="387" mass="44211">MKERLVIKNFGPIKSVDLELGKMTILIGEQATGKSTIAKVLAVCRYFSFITTIEQTNITSSFGSGLRAWGLDGMTNLNSQIEYYCNDYDLIVNYQPWNIRMLEDSGDRDINAKVFSPKLTAKSERFMGLLEDLKNIESISVMSQIPPSFFQKNVINVMDNPFFFPTERGLQSIFSLGKSSIQNISDSLYNQFAKMDMFAKSFPNETDIIPLNLTYKNINGQGFIKNERQIEFSSLYNGASGYKSTIPIILTIKHYSENRKKSKTFIVEEPELNLFPKAQKKLIEFFVENVNENGHSFLLPTHSPYVLSALNDLLMAYKKGQKNPEEVKKVVKKEYWLNPEELSVYELKDGKATSIVDRKLNLISENILDDVSDEMNDEFDMLLDIES</sequence>
<dbReference type="PANTHER" id="PTHR43581">
    <property type="entry name" value="ATP/GTP PHOSPHATASE"/>
    <property type="match status" value="1"/>
</dbReference>
<dbReference type="EMBL" id="JBBYHR010000007">
    <property type="protein sequence ID" value="MEL1245145.1"/>
    <property type="molecule type" value="Genomic_DNA"/>
</dbReference>
<proteinExistence type="predicted"/>
<evidence type="ECO:0000313" key="2">
    <source>
        <dbReference type="EMBL" id="MEL1245145.1"/>
    </source>
</evidence>
<reference evidence="2 3" key="1">
    <citation type="submission" date="2024-04" db="EMBL/GenBank/DDBJ databases">
        <title>Flavobacterium sp. DGU11 16S ribosomal RNA gene Genome sequencing and assembly.</title>
        <authorList>
            <person name="Park S."/>
        </authorList>
    </citation>
    <scope>NUCLEOTIDE SEQUENCE [LARGE SCALE GENOMIC DNA]</scope>
    <source>
        <strain evidence="2 3">DGU11</strain>
    </source>
</reference>
<name>A0ABU9HYA3_9FLAO</name>
<gene>
    <name evidence="2" type="ORF">AAEO56_12785</name>
</gene>
<dbReference type="Pfam" id="PF13175">
    <property type="entry name" value="AAA_15"/>
    <property type="match status" value="1"/>
</dbReference>
<protein>
    <submittedName>
        <fullName evidence="2">AAA family ATPase</fullName>
    </submittedName>
</protein>
<evidence type="ECO:0000259" key="1">
    <source>
        <dbReference type="Pfam" id="PF13175"/>
    </source>
</evidence>
<feature type="domain" description="Endonuclease GajA/Old nuclease/RecF-like AAA" evidence="1">
    <location>
        <begin position="178"/>
        <end position="306"/>
    </location>
</feature>
<accession>A0ABU9HYA3</accession>